<proteinExistence type="predicted"/>
<reference evidence="2" key="1">
    <citation type="journal article" date="2019" name="Int. J. Syst. Evol. Microbiol.">
        <title>The Global Catalogue of Microorganisms (GCM) 10K type strain sequencing project: providing services to taxonomists for standard genome sequencing and annotation.</title>
        <authorList>
            <consortium name="The Broad Institute Genomics Platform"/>
            <consortium name="The Broad Institute Genome Sequencing Center for Infectious Disease"/>
            <person name="Wu L."/>
            <person name="Ma J."/>
        </authorList>
    </citation>
    <scope>NUCLEOTIDE SEQUENCE [LARGE SCALE GENOMIC DNA]</scope>
    <source>
        <strain evidence="2">CGMCC 1.15472</strain>
    </source>
</reference>
<accession>A0ABQ1MX34</accession>
<protein>
    <submittedName>
        <fullName evidence="1">Uncharacterized protein</fullName>
    </submittedName>
</protein>
<dbReference type="Proteomes" id="UP000632322">
    <property type="component" value="Unassembled WGS sequence"/>
</dbReference>
<keyword evidence="2" id="KW-1185">Reference proteome</keyword>
<comment type="caution">
    <text evidence="1">The sequence shown here is derived from an EMBL/GenBank/DDBJ whole genome shotgun (WGS) entry which is preliminary data.</text>
</comment>
<evidence type="ECO:0000313" key="2">
    <source>
        <dbReference type="Proteomes" id="UP000632322"/>
    </source>
</evidence>
<gene>
    <name evidence="1" type="ORF">GCM10010974_33670</name>
</gene>
<evidence type="ECO:0000313" key="1">
    <source>
        <dbReference type="EMBL" id="GGC48707.1"/>
    </source>
</evidence>
<organism evidence="1 2">
    <name type="scientific">Brevibacterium sediminis</name>
    <dbReference type="NCBI Taxonomy" id="1857024"/>
    <lineage>
        <taxon>Bacteria</taxon>
        <taxon>Bacillati</taxon>
        <taxon>Actinomycetota</taxon>
        <taxon>Actinomycetes</taxon>
        <taxon>Micrococcales</taxon>
        <taxon>Brevibacteriaceae</taxon>
        <taxon>Brevibacterium</taxon>
    </lineage>
</organism>
<dbReference type="EMBL" id="BMJG01000019">
    <property type="protein sequence ID" value="GGC48707.1"/>
    <property type="molecule type" value="Genomic_DNA"/>
</dbReference>
<sequence>MSQGITKAPLDRFRRITANDHVGFNILGDNGTRGDNGAGSYFHIWRQCDIGPDPNVVSYHRHGLWLMLEFTCKLMDCFSLMLLEQIIARTKKQRRGRDSL</sequence>
<name>A0ABQ1MX34_9MICO</name>